<feature type="transmembrane region" description="Helical" evidence="6">
    <location>
        <begin position="349"/>
        <end position="368"/>
    </location>
</feature>
<reference evidence="8 9" key="1">
    <citation type="submission" date="2022-03" db="EMBL/GenBank/DDBJ databases">
        <title>Genomic signatures underlying metal tolerance in selected Arctic bacterial isolates.</title>
        <authorList>
            <person name="Thomas F.A."/>
            <person name="Venkatachalam S."/>
            <person name="Krishnan K.P."/>
        </authorList>
    </citation>
    <scope>NUCLEOTIDE SEQUENCE [LARGE SCALE GENOMIC DNA]</scope>
    <source>
        <strain evidence="8 9">HM116</strain>
    </source>
</reference>
<keyword evidence="2 6" id="KW-0812">Transmembrane</keyword>
<feature type="transmembrane region" description="Helical" evidence="6">
    <location>
        <begin position="166"/>
        <end position="184"/>
    </location>
</feature>
<feature type="compositionally biased region" description="Basic and acidic residues" evidence="5">
    <location>
        <begin position="444"/>
        <end position="456"/>
    </location>
</feature>
<sequence>MNTIQTVRQGWAGRTLSLVNGIIVFGFAATLVLIPVSYWWFGVAALVSSLLTCGALISYRYFPRIYTSDDYKLAGALVFFGSVWWWSVLDGNSLPLVDYEGFHRLHLWPFIAAFVLLALRVFPPSPHWLWVGVCCGAVGTGIIAIYERVFIGLERADNGINAIPFGNLSLLMGVLSLVAGIYYFQKQRQLYYWLLVLAISAAFMGFLASLLSGTRGGWVSIPFLAALLLPATKHLISYKVRNIAILFIVLIIVAIIAYPPTGVWLRLVAIFDDIYQYLITDSANSSLGVRFELWRAGWYMFKENPVLGVGEGGVQVWLDALTAKGTLYERIADYPQLHSDMIDTLARRGGVGLISLLLVYIAFAAAFTKKLLQAEDNIRVRLLAVSGTMVVIAFFDFGLTQAMFRDLRAFSGFLGFSVAIWGCLGYQLQAQPLPSTSLSAKPSSESDRFPEIKPTE</sequence>
<feature type="region of interest" description="Disordered" evidence="5">
    <location>
        <begin position="435"/>
        <end position="456"/>
    </location>
</feature>
<dbReference type="Proteomes" id="UP001320609">
    <property type="component" value="Unassembled WGS sequence"/>
</dbReference>
<accession>A0ABS9S748</accession>
<feature type="transmembrane region" description="Helical" evidence="6">
    <location>
        <begin position="410"/>
        <end position="428"/>
    </location>
</feature>
<protein>
    <submittedName>
        <fullName evidence="8">O-antigen ligase family protein</fullName>
    </submittedName>
</protein>
<feature type="transmembrane region" description="Helical" evidence="6">
    <location>
        <begin position="380"/>
        <end position="404"/>
    </location>
</feature>
<feature type="transmembrane region" description="Helical" evidence="6">
    <location>
        <begin position="101"/>
        <end position="121"/>
    </location>
</feature>
<dbReference type="InterPro" id="IPR007016">
    <property type="entry name" value="O-antigen_ligase-rel_domated"/>
</dbReference>
<feature type="transmembrane region" description="Helical" evidence="6">
    <location>
        <begin position="191"/>
        <end position="211"/>
    </location>
</feature>
<comment type="subcellular location">
    <subcellularLocation>
        <location evidence="1">Membrane</location>
        <topology evidence="1">Multi-pass membrane protein</topology>
    </subcellularLocation>
</comment>
<evidence type="ECO:0000313" key="9">
    <source>
        <dbReference type="Proteomes" id="UP001320609"/>
    </source>
</evidence>
<dbReference type="Pfam" id="PF04932">
    <property type="entry name" value="Wzy_C"/>
    <property type="match status" value="1"/>
</dbReference>
<evidence type="ECO:0000256" key="5">
    <source>
        <dbReference type="SAM" id="MobiDB-lite"/>
    </source>
</evidence>
<dbReference type="PANTHER" id="PTHR37422">
    <property type="entry name" value="TEICHURONIC ACID BIOSYNTHESIS PROTEIN TUAE"/>
    <property type="match status" value="1"/>
</dbReference>
<comment type="caution">
    <text evidence="8">The sequence shown here is derived from an EMBL/GenBank/DDBJ whole genome shotgun (WGS) entry which is preliminary data.</text>
</comment>
<name>A0ABS9S748_9GAMM</name>
<dbReference type="RefSeq" id="WP_240718308.1">
    <property type="nucleotide sequence ID" value="NZ_JAKVTW010000007.1"/>
</dbReference>
<evidence type="ECO:0000313" key="8">
    <source>
        <dbReference type="EMBL" id="MCH4811948.1"/>
    </source>
</evidence>
<feature type="transmembrane region" description="Helical" evidence="6">
    <location>
        <begin position="12"/>
        <end position="32"/>
    </location>
</feature>
<dbReference type="EMBL" id="JAKVTW010000007">
    <property type="protein sequence ID" value="MCH4811948.1"/>
    <property type="molecule type" value="Genomic_DNA"/>
</dbReference>
<evidence type="ECO:0000256" key="1">
    <source>
        <dbReference type="ARBA" id="ARBA00004141"/>
    </source>
</evidence>
<dbReference type="InterPro" id="IPR051533">
    <property type="entry name" value="WaaL-like"/>
</dbReference>
<evidence type="ECO:0000256" key="3">
    <source>
        <dbReference type="ARBA" id="ARBA00022989"/>
    </source>
</evidence>
<evidence type="ECO:0000259" key="7">
    <source>
        <dbReference type="Pfam" id="PF04932"/>
    </source>
</evidence>
<dbReference type="GO" id="GO:0016874">
    <property type="term" value="F:ligase activity"/>
    <property type="evidence" value="ECO:0007669"/>
    <property type="project" value="UniProtKB-KW"/>
</dbReference>
<feature type="transmembrane region" description="Helical" evidence="6">
    <location>
        <begin position="217"/>
        <end position="236"/>
    </location>
</feature>
<gene>
    <name evidence="8" type="ORF">MLE19_11430</name>
</gene>
<proteinExistence type="predicted"/>
<keyword evidence="4 6" id="KW-0472">Membrane</keyword>
<feature type="transmembrane region" description="Helical" evidence="6">
    <location>
        <begin position="71"/>
        <end position="89"/>
    </location>
</feature>
<keyword evidence="9" id="KW-1185">Reference proteome</keyword>
<feature type="domain" description="O-antigen ligase-related" evidence="7">
    <location>
        <begin position="202"/>
        <end position="356"/>
    </location>
</feature>
<evidence type="ECO:0000256" key="2">
    <source>
        <dbReference type="ARBA" id="ARBA00022692"/>
    </source>
</evidence>
<feature type="transmembrane region" description="Helical" evidence="6">
    <location>
        <begin position="243"/>
        <end position="261"/>
    </location>
</feature>
<evidence type="ECO:0000256" key="4">
    <source>
        <dbReference type="ARBA" id="ARBA00023136"/>
    </source>
</evidence>
<feature type="transmembrane region" description="Helical" evidence="6">
    <location>
        <begin position="128"/>
        <end position="146"/>
    </location>
</feature>
<organism evidence="8 9">
    <name type="scientific">Vreelandella neptunia</name>
    <dbReference type="NCBI Taxonomy" id="115551"/>
    <lineage>
        <taxon>Bacteria</taxon>
        <taxon>Pseudomonadati</taxon>
        <taxon>Pseudomonadota</taxon>
        <taxon>Gammaproteobacteria</taxon>
        <taxon>Oceanospirillales</taxon>
        <taxon>Halomonadaceae</taxon>
        <taxon>Vreelandella</taxon>
    </lineage>
</organism>
<feature type="transmembrane region" description="Helical" evidence="6">
    <location>
        <begin position="38"/>
        <end position="59"/>
    </location>
</feature>
<keyword evidence="3 6" id="KW-1133">Transmembrane helix</keyword>
<evidence type="ECO:0000256" key="6">
    <source>
        <dbReference type="SAM" id="Phobius"/>
    </source>
</evidence>
<keyword evidence="8" id="KW-0436">Ligase</keyword>
<dbReference type="PANTHER" id="PTHR37422:SF13">
    <property type="entry name" value="LIPOPOLYSACCHARIDE BIOSYNTHESIS PROTEIN PA4999-RELATED"/>
    <property type="match status" value="1"/>
</dbReference>